<protein>
    <submittedName>
        <fullName evidence="2">Uncharacterized protein</fullName>
    </submittedName>
</protein>
<evidence type="ECO:0000256" key="1">
    <source>
        <dbReference type="SAM" id="MobiDB-lite"/>
    </source>
</evidence>
<evidence type="ECO:0000313" key="2">
    <source>
        <dbReference type="EMBL" id="GAA3560712.1"/>
    </source>
</evidence>
<dbReference type="Proteomes" id="UP001501222">
    <property type="component" value="Unassembled WGS sequence"/>
</dbReference>
<dbReference type="EMBL" id="BAABAA010000003">
    <property type="protein sequence ID" value="GAA3560712.1"/>
    <property type="molecule type" value="Genomic_DNA"/>
</dbReference>
<sequence length="76" mass="8557">MRIPSNPNIPVAARVTPPTGLEQSPEEAHEDFVRRNWQRPGVVVNGVILVDLYNRIRALEERLAVAEQQPPTPPRP</sequence>
<comment type="caution">
    <text evidence="2">The sequence shown here is derived from an EMBL/GenBank/DDBJ whole genome shotgun (WGS) entry which is preliminary data.</text>
</comment>
<proteinExistence type="predicted"/>
<keyword evidence="3" id="KW-1185">Reference proteome</keyword>
<evidence type="ECO:0000313" key="3">
    <source>
        <dbReference type="Proteomes" id="UP001501222"/>
    </source>
</evidence>
<feature type="region of interest" description="Disordered" evidence="1">
    <location>
        <begin position="1"/>
        <end position="25"/>
    </location>
</feature>
<name>A0ABP6X7A8_9ACTN</name>
<organism evidence="2 3">
    <name type="scientific">Kribbella ginsengisoli</name>
    <dbReference type="NCBI Taxonomy" id="363865"/>
    <lineage>
        <taxon>Bacteria</taxon>
        <taxon>Bacillati</taxon>
        <taxon>Actinomycetota</taxon>
        <taxon>Actinomycetes</taxon>
        <taxon>Propionibacteriales</taxon>
        <taxon>Kribbellaceae</taxon>
        <taxon>Kribbella</taxon>
    </lineage>
</organism>
<reference evidence="3" key="1">
    <citation type="journal article" date="2019" name="Int. J. Syst. Evol. Microbiol.">
        <title>The Global Catalogue of Microorganisms (GCM) 10K type strain sequencing project: providing services to taxonomists for standard genome sequencing and annotation.</title>
        <authorList>
            <consortium name="The Broad Institute Genomics Platform"/>
            <consortium name="The Broad Institute Genome Sequencing Center for Infectious Disease"/>
            <person name="Wu L."/>
            <person name="Ma J."/>
        </authorList>
    </citation>
    <scope>NUCLEOTIDE SEQUENCE [LARGE SCALE GENOMIC DNA]</scope>
    <source>
        <strain evidence="3">JCM 16928</strain>
    </source>
</reference>
<accession>A0ABP6X7A8</accession>
<gene>
    <name evidence="2" type="ORF">GCM10022235_31300</name>
</gene>